<reference evidence="2 3" key="1">
    <citation type="submission" date="2018-01" db="EMBL/GenBank/DDBJ databases">
        <title>A novel member of the phylum Bacteroidetes isolated from glacier ice.</title>
        <authorList>
            <person name="Liu Q."/>
            <person name="Xin Y.-H."/>
        </authorList>
    </citation>
    <scope>NUCLEOTIDE SEQUENCE [LARGE SCALE GENOMIC DNA]</scope>
    <source>
        <strain evidence="2 3">RB1R16</strain>
    </source>
</reference>
<evidence type="ECO:0000313" key="2">
    <source>
        <dbReference type="EMBL" id="PQJ10300.1"/>
    </source>
</evidence>
<comment type="caution">
    <text evidence="2">The sequence shown here is derived from an EMBL/GenBank/DDBJ whole genome shotgun (WGS) entry which is preliminary data.</text>
</comment>
<protein>
    <recommendedName>
        <fullName evidence="4">Secretion system C-terminal sorting domain-containing protein</fullName>
    </recommendedName>
</protein>
<proteinExistence type="predicted"/>
<gene>
    <name evidence="2" type="ORF">CJD36_016595</name>
</gene>
<feature type="signal peptide" evidence="1">
    <location>
        <begin position="1"/>
        <end position="19"/>
    </location>
</feature>
<organism evidence="2 3">
    <name type="scientific">Flavipsychrobacter stenotrophus</name>
    <dbReference type="NCBI Taxonomy" id="2077091"/>
    <lineage>
        <taxon>Bacteria</taxon>
        <taxon>Pseudomonadati</taxon>
        <taxon>Bacteroidota</taxon>
        <taxon>Chitinophagia</taxon>
        <taxon>Chitinophagales</taxon>
        <taxon>Chitinophagaceae</taxon>
        <taxon>Flavipsychrobacter</taxon>
    </lineage>
</organism>
<sequence length="116" mass="12687">MKHIITTGALLLLVLGATARNSAERKPAAIKAAANVFQHTKMEMTGENIRFKNLPNKDMELYIMDEQGIVEQSGTINRGSNKIDIKTLPAGNHIIALKQGIKIKVFGFMAEVVIKG</sequence>
<evidence type="ECO:0000256" key="1">
    <source>
        <dbReference type="SAM" id="SignalP"/>
    </source>
</evidence>
<evidence type="ECO:0008006" key="4">
    <source>
        <dbReference type="Google" id="ProtNLM"/>
    </source>
</evidence>
<evidence type="ECO:0000313" key="3">
    <source>
        <dbReference type="Proteomes" id="UP000239872"/>
    </source>
</evidence>
<name>A0A2S7STR0_9BACT</name>
<dbReference type="AlphaFoldDB" id="A0A2S7STR0"/>
<dbReference type="Proteomes" id="UP000239872">
    <property type="component" value="Unassembled WGS sequence"/>
</dbReference>
<feature type="chain" id="PRO_5015567173" description="Secretion system C-terminal sorting domain-containing protein" evidence="1">
    <location>
        <begin position="20"/>
        <end position="116"/>
    </location>
</feature>
<dbReference type="EMBL" id="PPSL01000004">
    <property type="protein sequence ID" value="PQJ10300.1"/>
    <property type="molecule type" value="Genomic_DNA"/>
</dbReference>
<keyword evidence="3" id="KW-1185">Reference proteome</keyword>
<dbReference type="RefSeq" id="WP_105040309.1">
    <property type="nucleotide sequence ID" value="NZ_PPSL01000004.1"/>
</dbReference>
<accession>A0A2S7STR0</accession>
<keyword evidence="1" id="KW-0732">Signal</keyword>